<evidence type="ECO:0000313" key="11">
    <source>
        <dbReference type="Proteomes" id="UP001519287"/>
    </source>
</evidence>
<evidence type="ECO:0000256" key="3">
    <source>
        <dbReference type="ARBA" id="ARBA00022475"/>
    </source>
</evidence>
<comment type="similarity">
    <text evidence="1">Belongs to the bacterial solute-binding protein 1 family.</text>
</comment>
<accession>A0ABS4IME4</accession>
<evidence type="ECO:0000256" key="1">
    <source>
        <dbReference type="ARBA" id="ARBA00008520"/>
    </source>
</evidence>
<dbReference type="Proteomes" id="UP001519287">
    <property type="component" value="Unassembled WGS sequence"/>
</dbReference>
<feature type="compositionally biased region" description="Basic and acidic residues" evidence="8">
    <location>
        <begin position="46"/>
        <end position="58"/>
    </location>
</feature>
<feature type="signal peptide" evidence="9">
    <location>
        <begin position="1"/>
        <end position="23"/>
    </location>
</feature>
<keyword evidence="11" id="KW-1185">Reference proteome</keyword>
<dbReference type="InterPro" id="IPR006059">
    <property type="entry name" value="SBP"/>
</dbReference>
<organism evidence="10 11">
    <name type="scientific">Paenibacillus eucommiae</name>
    <dbReference type="NCBI Taxonomy" id="1355755"/>
    <lineage>
        <taxon>Bacteria</taxon>
        <taxon>Bacillati</taxon>
        <taxon>Bacillota</taxon>
        <taxon>Bacilli</taxon>
        <taxon>Bacillales</taxon>
        <taxon>Paenibacillaceae</taxon>
        <taxon>Paenibacillus</taxon>
    </lineage>
</organism>
<gene>
    <name evidence="10" type="ORF">J2Z66_000273</name>
</gene>
<proteinExistence type="inferred from homology"/>
<dbReference type="PROSITE" id="PS01037">
    <property type="entry name" value="SBP_BACTERIAL_1"/>
    <property type="match status" value="1"/>
</dbReference>
<dbReference type="EMBL" id="JAGGLB010000001">
    <property type="protein sequence ID" value="MBP1988678.1"/>
    <property type="molecule type" value="Genomic_DNA"/>
</dbReference>
<feature type="chain" id="PRO_5046425236" evidence="9">
    <location>
        <begin position="24"/>
        <end position="485"/>
    </location>
</feature>
<evidence type="ECO:0000256" key="6">
    <source>
        <dbReference type="ARBA" id="ARBA00023139"/>
    </source>
</evidence>
<reference evidence="10 11" key="1">
    <citation type="submission" date="2021-03" db="EMBL/GenBank/DDBJ databases">
        <title>Genomic Encyclopedia of Type Strains, Phase IV (KMG-IV): sequencing the most valuable type-strain genomes for metagenomic binning, comparative biology and taxonomic classification.</title>
        <authorList>
            <person name="Goeker M."/>
        </authorList>
    </citation>
    <scope>NUCLEOTIDE SEQUENCE [LARGE SCALE GENOMIC DNA]</scope>
    <source>
        <strain evidence="10 11">DSM 26048</strain>
    </source>
</reference>
<feature type="compositionally biased region" description="Basic and acidic residues" evidence="8">
    <location>
        <begin position="29"/>
        <end position="38"/>
    </location>
</feature>
<dbReference type="InterPro" id="IPR050490">
    <property type="entry name" value="Bact_solute-bd_prot1"/>
</dbReference>
<keyword evidence="5" id="KW-0472">Membrane</keyword>
<evidence type="ECO:0000256" key="5">
    <source>
        <dbReference type="ARBA" id="ARBA00023136"/>
    </source>
</evidence>
<keyword evidence="2" id="KW-0813">Transport</keyword>
<evidence type="ECO:0000256" key="7">
    <source>
        <dbReference type="ARBA" id="ARBA00023288"/>
    </source>
</evidence>
<feature type="region of interest" description="Disordered" evidence="8">
    <location>
        <begin position="29"/>
        <end position="58"/>
    </location>
</feature>
<evidence type="ECO:0000313" key="10">
    <source>
        <dbReference type="EMBL" id="MBP1988678.1"/>
    </source>
</evidence>
<dbReference type="Pfam" id="PF13416">
    <property type="entry name" value="SBP_bac_8"/>
    <property type="match status" value="1"/>
</dbReference>
<evidence type="ECO:0000256" key="2">
    <source>
        <dbReference type="ARBA" id="ARBA00022448"/>
    </source>
</evidence>
<protein>
    <submittedName>
        <fullName evidence="10">N-acetylglucosamine transport system substrate-binding protein</fullName>
    </submittedName>
</protein>
<dbReference type="PROSITE" id="PS51257">
    <property type="entry name" value="PROKAR_LIPOPROTEIN"/>
    <property type="match status" value="1"/>
</dbReference>
<dbReference type="PANTHER" id="PTHR43649:SF33">
    <property type="entry name" value="POLYGALACTURONAN_RHAMNOGALACTURONAN-BINDING PROTEIN YTCQ"/>
    <property type="match status" value="1"/>
</dbReference>
<name>A0ABS4IME4_9BACL</name>
<keyword evidence="3" id="KW-1003">Cell membrane</keyword>
<keyword evidence="4 9" id="KW-0732">Signal</keyword>
<dbReference type="SUPFAM" id="SSF53850">
    <property type="entry name" value="Periplasmic binding protein-like II"/>
    <property type="match status" value="1"/>
</dbReference>
<dbReference type="PANTHER" id="PTHR43649">
    <property type="entry name" value="ARABINOSE-BINDING PROTEIN-RELATED"/>
    <property type="match status" value="1"/>
</dbReference>
<evidence type="ECO:0000256" key="9">
    <source>
        <dbReference type="SAM" id="SignalP"/>
    </source>
</evidence>
<dbReference type="RefSeq" id="WP_209968912.1">
    <property type="nucleotide sequence ID" value="NZ_JAGGLB010000001.1"/>
</dbReference>
<comment type="caution">
    <text evidence="10">The sequence shown here is derived from an EMBL/GenBank/DDBJ whole genome shotgun (WGS) entry which is preliminary data.</text>
</comment>
<sequence length="485" mass="54282">MKSSKKTVVLVVAVLLLIVSVLAGCGSGKEVKDGEKSDPTSNLTDQGKEAEQPKDNLYDNGLSKDDKVSLKIAAADQGYGKEMYEFAVAKFMEMYPNVKIELTASPKINDIVSAKVAANDDNDMFDLVLGKYGFNTSMIKGGLVEDLTDVLDLPTWDNKDVKFGADLMESAKNLYMYDGKLRLIPLDLSLIGIVYNKKMFVENGWNENPKTWDEFLKLCETIKNSGKTVPFAFGGTVGYLPWMTNMAAIYHDGWLDRYVKREKGIYSDPANLSPLVKLKQLKDKGYFLKGTEALDHTQSQMEFLQGKAAMIPTGSWIENEMKNSAPADFQYGFMLQPINDKPVTTRYIQGFAIGLWMYEKKPDLSKKWTKEFIRYYYSKAVQGKFIQNGGIPVMKSMQIDESMLQLASPFNREVMTLLSSNVELNLAFSMLPPDKLTANPKYPDAENKVMSNGYLEVYMGIKTPEQVGAEADAEIEKAWAEVGGR</sequence>
<dbReference type="Gene3D" id="3.40.190.10">
    <property type="entry name" value="Periplasmic binding protein-like II"/>
    <property type="match status" value="2"/>
</dbReference>
<keyword evidence="6" id="KW-0564">Palmitate</keyword>
<evidence type="ECO:0000256" key="8">
    <source>
        <dbReference type="SAM" id="MobiDB-lite"/>
    </source>
</evidence>
<evidence type="ECO:0000256" key="4">
    <source>
        <dbReference type="ARBA" id="ARBA00022729"/>
    </source>
</evidence>
<dbReference type="InterPro" id="IPR006061">
    <property type="entry name" value="SBP_1_CS"/>
</dbReference>
<keyword evidence="7" id="KW-0449">Lipoprotein</keyword>